<name>A0A5E7DVU4_PSEFL</name>
<gene>
    <name evidence="2" type="ORF">PS718_03562</name>
</gene>
<dbReference type="AlphaFoldDB" id="A0A5E7DVU4"/>
<accession>A0A5E7DVU4</accession>
<evidence type="ECO:0000313" key="2">
    <source>
        <dbReference type="EMBL" id="VVO12704.1"/>
    </source>
</evidence>
<sequence length="645" mass="65497">MAGNRGLHFAAINIRRVGWRGEVHRPLSGAGSNVDDCAVGQGHGHGGAGRVAQSRGVGDLATLGHGAGRTQRQIGGVDRIGHRSHGRRFVRHQIFVVAAAGAVDLHAQGVATRECIVRCSEVDAAAAGADRDGDGLSVGQGHDNRRTRNRRGDGRGVNHYATFNGAGRGGQRYGAVVDGVGNVGDSRGLVDHQVLEVAAGSFGDARVDFAGVLVHVIARCCDGGGAGSRAFGDVDHRAVAQGHGHGRAGCIGQCGGVDDRAALGDRTGRAQADIGGVDGVGDGGDHGRAVGIDLLEVAAAVAGNRGLHFAAINIRRVGWRGEVHRPLSGAGSNVDDCAVGQGHGHGGAGRVAQSRGVGDLATFADGVACGQGQAGLVDGVIDGGADRRLADVELLEVAAAGIGHGHGELADVFIDVIARCRNGHRTRGFTGLDGDGLAVAEVDGYRRLRGVGQGRGVGDRRAFEHIAFGAEGQVRGVDRVGNVCDRRRGARNEALEVAAGSVLDGHFDFAGVFIDVIGRCRNSHGAGGLAGVDGDGRAVAQGHGHRGAGRVVQGRGVDDLPAFVDVTGGSQRNGGGVDGVGHGGADRVFVSDQIFVVAAGYVGDRVGQRCMAGQYIVRCGRGRGACGLAHGNGDALAVCQGHHDR</sequence>
<feature type="region of interest" description="Disordered" evidence="1">
    <location>
        <begin position="129"/>
        <end position="157"/>
    </location>
</feature>
<evidence type="ECO:0000256" key="1">
    <source>
        <dbReference type="SAM" id="MobiDB-lite"/>
    </source>
</evidence>
<organism evidence="2 3">
    <name type="scientific">Pseudomonas fluorescens</name>
    <dbReference type="NCBI Taxonomy" id="294"/>
    <lineage>
        <taxon>Bacteria</taxon>
        <taxon>Pseudomonadati</taxon>
        <taxon>Pseudomonadota</taxon>
        <taxon>Gammaproteobacteria</taxon>
        <taxon>Pseudomonadales</taxon>
        <taxon>Pseudomonadaceae</taxon>
        <taxon>Pseudomonas</taxon>
    </lineage>
</organism>
<dbReference type="EMBL" id="CABVHX010000015">
    <property type="protein sequence ID" value="VVO12704.1"/>
    <property type="molecule type" value="Genomic_DNA"/>
</dbReference>
<feature type="compositionally biased region" description="Basic and acidic residues" evidence="1">
    <location>
        <begin position="142"/>
        <end position="156"/>
    </location>
</feature>
<evidence type="ECO:0000313" key="3">
    <source>
        <dbReference type="Proteomes" id="UP000325375"/>
    </source>
</evidence>
<protein>
    <submittedName>
        <fullName evidence="2">Uncharacterized protein</fullName>
    </submittedName>
</protein>
<reference evidence="2 3" key="1">
    <citation type="submission" date="2019-09" db="EMBL/GenBank/DDBJ databases">
        <authorList>
            <person name="Chandra G."/>
            <person name="Truman W A."/>
        </authorList>
    </citation>
    <scope>NUCLEOTIDE SEQUENCE [LARGE SCALE GENOMIC DNA]</scope>
    <source>
        <strain evidence="2">PS718</strain>
    </source>
</reference>
<proteinExistence type="predicted"/>
<dbReference type="Proteomes" id="UP000325375">
    <property type="component" value="Unassembled WGS sequence"/>
</dbReference>